<dbReference type="GO" id="GO:0006313">
    <property type="term" value="P:DNA transposition"/>
    <property type="evidence" value="ECO:0007669"/>
    <property type="project" value="InterPro"/>
</dbReference>
<dbReference type="NCBIfam" id="NF033538">
    <property type="entry name" value="transpos_IS91"/>
    <property type="match status" value="1"/>
</dbReference>
<name>A0A9X2JHY4_9BACT</name>
<dbReference type="InterPro" id="IPR007069">
    <property type="entry name" value="Transposase_32"/>
</dbReference>
<sequence length="396" mass="44932">MGAFLNQHGDSLSRDQHRALRAIALCRTRVLGVHVERCEECGHTRPSYNSCRNRHCPKCQASARAAWMDARATELLPVPYFHVVFTLPGILGPLALQNKKVVYGILFRAAWETVRDLAKDPKHLGAKARMLSVLHTWGSNLSHHPHLHCVVPGGGPSLDGETWVSVKRSRKRKAFFLPVRVMGRVFRGKFVQQLKAAYRKGELKFHGDLASLSDPNDFEALVDRSVRDDWVVYCKRPFGGPKQVLKYLARYTHRVAIANSRLVSYQDGVVRFRWKDYRHGGQTKIMSLTDTEFIRRFLQHVLPSGFVRIRHHGFLANRNRGDNLRRCRELLGMKTTAIPEVVETTGDHTGDPNQMVVCPNCRSKRLRSITLFPIRGVPTRLALALFATGVDFQDSS</sequence>
<dbReference type="Pfam" id="PF14319">
    <property type="entry name" value="Zn_Tnp_IS91"/>
    <property type="match status" value="1"/>
</dbReference>
<reference evidence="3" key="1">
    <citation type="submission" date="2022-06" db="EMBL/GenBank/DDBJ databases">
        <title>Aeoliella straminimaris, a novel planctomycete from sediments.</title>
        <authorList>
            <person name="Vitorino I.R."/>
            <person name="Lage O.M."/>
        </authorList>
    </citation>
    <scope>NUCLEOTIDE SEQUENCE</scope>
    <source>
        <strain evidence="3">ICT_H6.2</strain>
    </source>
</reference>
<evidence type="ECO:0000313" key="4">
    <source>
        <dbReference type="Proteomes" id="UP001155241"/>
    </source>
</evidence>
<protein>
    <submittedName>
        <fullName evidence="3">IS91 family transposase</fullName>
    </submittedName>
</protein>
<dbReference type="PANTHER" id="PTHR37023:SF1">
    <property type="entry name" value="ISSOD25 TRANSPOSASE TNPA_ISSOD25"/>
    <property type="match status" value="1"/>
</dbReference>
<proteinExistence type="predicted"/>
<evidence type="ECO:0000313" key="3">
    <source>
        <dbReference type="EMBL" id="MCO6043394.1"/>
    </source>
</evidence>
<dbReference type="GO" id="GO:0004803">
    <property type="term" value="F:transposase activity"/>
    <property type="evidence" value="ECO:0007669"/>
    <property type="project" value="InterPro"/>
</dbReference>
<comment type="caution">
    <text evidence="3">The sequence shown here is derived from an EMBL/GenBank/DDBJ whole genome shotgun (WGS) entry which is preliminary data.</text>
</comment>
<feature type="domain" description="Transposase IS801/IS1294" evidence="1">
    <location>
        <begin position="130"/>
        <end position="318"/>
    </location>
</feature>
<dbReference type="Proteomes" id="UP001155241">
    <property type="component" value="Unassembled WGS sequence"/>
</dbReference>
<dbReference type="InterPro" id="IPR026889">
    <property type="entry name" value="Zn_Tnp"/>
</dbReference>
<keyword evidence="4" id="KW-1185">Reference proteome</keyword>
<organism evidence="3 4">
    <name type="scientific">Aeoliella straminimaris</name>
    <dbReference type="NCBI Taxonomy" id="2954799"/>
    <lineage>
        <taxon>Bacteria</taxon>
        <taxon>Pseudomonadati</taxon>
        <taxon>Planctomycetota</taxon>
        <taxon>Planctomycetia</taxon>
        <taxon>Pirellulales</taxon>
        <taxon>Lacipirellulaceae</taxon>
        <taxon>Aeoliella</taxon>
    </lineage>
</organism>
<dbReference type="PANTHER" id="PTHR37023">
    <property type="entry name" value="TRANSPOSASE"/>
    <property type="match status" value="1"/>
</dbReference>
<accession>A0A9X2JHY4</accession>
<dbReference type="EMBL" id="JAMXLR010000023">
    <property type="protein sequence ID" value="MCO6043394.1"/>
    <property type="molecule type" value="Genomic_DNA"/>
</dbReference>
<dbReference type="AlphaFoldDB" id="A0A9X2JHY4"/>
<dbReference type="GO" id="GO:0003677">
    <property type="term" value="F:DNA binding"/>
    <property type="evidence" value="ECO:0007669"/>
    <property type="project" value="InterPro"/>
</dbReference>
<evidence type="ECO:0000259" key="1">
    <source>
        <dbReference type="Pfam" id="PF04986"/>
    </source>
</evidence>
<dbReference type="Pfam" id="PF04986">
    <property type="entry name" value="Y2_Tnp"/>
    <property type="match status" value="1"/>
</dbReference>
<evidence type="ECO:0000259" key="2">
    <source>
        <dbReference type="Pfam" id="PF14319"/>
    </source>
</evidence>
<gene>
    <name evidence="3" type="ORF">NG895_05695</name>
</gene>
<dbReference type="RefSeq" id="WP_252851501.1">
    <property type="nucleotide sequence ID" value="NZ_JAMXLR010000023.1"/>
</dbReference>
<dbReference type="InterPro" id="IPR054832">
    <property type="entry name" value="transpos_IS91"/>
</dbReference>
<feature type="domain" description="Transposase zinc-binding" evidence="2">
    <location>
        <begin position="6"/>
        <end position="87"/>
    </location>
</feature>